<reference evidence="8 10" key="1">
    <citation type="submission" date="2008-03" db="EMBL/GenBank/DDBJ databases">
        <title>Annotation of Ixodes scapularis.</title>
        <authorList>
            <consortium name="Ixodes scapularis Genome Project Consortium"/>
            <person name="Caler E."/>
            <person name="Hannick L.I."/>
            <person name="Bidwell S."/>
            <person name="Joardar V."/>
            <person name="Thiagarajan M."/>
            <person name="Amedeo P."/>
            <person name="Galinsky K.J."/>
            <person name="Schobel S."/>
            <person name="Inman J."/>
            <person name="Hostetler J."/>
            <person name="Miller J."/>
            <person name="Hammond M."/>
            <person name="Megy K."/>
            <person name="Lawson D."/>
            <person name="Kodira C."/>
            <person name="Sutton G."/>
            <person name="Meyer J."/>
            <person name="Hill C.A."/>
            <person name="Birren B."/>
            <person name="Nene V."/>
            <person name="Collins F."/>
            <person name="Alarcon-Chaidez F."/>
            <person name="Wikel S."/>
            <person name="Strausberg R."/>
        </authorList>
    </citation>
    <scope>NUCLEOTIDE SEQUENCE [LARGE SCALE GENOMIC DNA]</scope>
    <source>
        <strain evidence="10">Wikel</strain>
        <strain evidence="8">Wikel colony</strain>
    </source>
</reference>
<protein>
    <recommendedName>
        <fullName evidence="7">PRA1 family protein</fullName>
    </recommendedName>
</protein>
<evidence type="ECO:0000256" key="3">
    <source>
        <dbReference type="ARBA" id="ARBA00006483"/>
    </source>
</evidence>
<evidence type="ECO:0000256" key="7">
    <source>
        <dbReference type="RuleBase" id="RU363107"/>
    </source>
</evidence>
<dbReference type="GO" id="GO:0005794">
    <property type="term" value="C:Golgi apparatus"/>
    <property type="evidence" value="ECO:0000318"/>
    <property type="project" value="GO_Central"/>
</dbReference>
<dbReference type="PANTHER" id="PTHR19317">
    <property type="entry name" value="PRENYLATED RAB ACCEPTOR 1-RELATED"/>
    <property type="match status" value="1"/>
</dbReference>
<dbReference type="PaxDb" id="6945-B7P7I5"/>
<dbReference type="OrthoDB" id="63113at2759"/>
<dbReference type="HOGENOM" id="CLU_103851_0_0_1"/>
<evidence type="ECO:0000256" key="5">
    <source>
        <dbReference type="ARBA" id="ARBA00022989"/>
    </source>
</evidence>
<dbReference type="GO" id="GO:0016740">
    <property type="term" value="F:transferase activity"/>
    <property type="evidence" value="ECO:0007669"/>
    <property type="project" value="UniProtKB-KW"/>
</dbReference>
<keyword evidence="5 7" id="KW-1133">Transmembrane helix</keyword>
<dbReference type="InParanoid" id="B7P7I5"/>
<dbReference type="GO" id="GO:0008021">
    <property type="term" value="C:synaptic vesicle"/>
    <property type="evidence" value="ECO:0007669"/>
    <property type="project" value="UniProtKB-SubCell"/>
</dbReference>
<dbReference type="VEuPathDB" id="VectorBase:ISCW017547"/>
<accession>B7P7I5</accession>
<comment type="similarity">
    <text evidence="3 7">Belongs to the PRA1 family.</text>
</comment>
<keyword evidence="4 7" id="KW-0812">Transmembrane</keyword>
<dbReference type="STRING" id="6945.B7P7I5"/>
<evidence type="ECO:0000256" key="4">
    <source>
        <dbReference type="ARBA" id="ARBA00022692"/>
    </source>
</evidence>
<evidence type="ECO:0000313" key="10">
    <source>
        <dbReference type="Proteomes" id="UP000001555"/>
    </source>
</evidence>
<sequence length="157" mass="16859">MVASIQPWRPFLDTAKLSVPKTAQELGHRVHSNLEKYRSNYELVFVAFFVCCVLASPGLFVGVVGCAGLCWVLKVHQDDESAPILNTGVVLTKAQRAACAASVVLPILYVADGWTAAVWSLAACVLVSLLHAGFHEAAVSQESQLEDIPEEADLAPL</sequence>
<dbReference type="InterPro" id="IPR004895">
    <property type="entry name" value="Prenylated_rab_accept_PRA1"/>
</dbReference>
<evidence type="ECO:0000256" key="6">
    <source>
        <dbReference type="ARBA" id="ARBA00023136"/>
    </source>
</evidence>
<dbReference type="PANTHER" id="PTHR19317:SF0">
    <property type="entry name" value="PRENYLATED RAB ACCEPTOR PROTEIN 1"/>
    <property type="match status" value="1"/>
</dbReference>
<evidence type="ECO:0000313" key="9">
    <source>
        <dbReference type="EnsemblMetazoa" id="ISCW017547-PA"/>
    </source>
</evidence>
<keyword evidence="8" id="KW-0808">Transferase</keyword>
<gene>
    <name evidence="8" type="ORF">IscW_ISCW017547</name>
</gene>
<dbReference type="EMBL" id="ABJB010702359">
    <property type="status" value="NOT_ANNOTATED_CDS"/>
    <property type="molecule type" value="Genomic_DNA"/>
</dbReference>
<evidence type="ECO:0000313" key="8">
    <source>
        <dbReference type="EMBL" id="EEC02557.1"/>
    </source>
</evidence>
<proteinExistence type="inferred from homology"/>
<evidence type="ECO:0000256" key="2">
    <source>
        <dbReference type="ARBA" id="ARBA00004234"/>
    </source>
</evidence>
<feature type="transmembrane region" description="Helical" evidence="7">
    <location>
        <begin position="43"/>
        <end position="73"/>
    </location>
</feature>
<dbReference type="EnsemblMetazoa" id="ISCW017547-RA">
    <property type="protein sequence ID" value="ISCW017547-PA"/>
    <property type="gene ID" value="ISCW017547"/>
</dbReference>
<dbReference type="AlphaFoldDB" id="B7P7I5"/>
<comment type="subcellular location">
    <subcellularLocation>
        <location evidence="2">Cytoplasmic vesicle</location>
        <location evidence="2">Secretory vesicle</location>
        <location evidence="2">Synaptic vesicle</location>
    </subcellularLocation>
    <subcellularLocation>
        <location evidence="1 7">Membrane</location>
        <topology evidence="1 7">Multi-pass membrane protein</topology>
    </subcellularLocation>
</comment>
<dbReference type="EMBL" id="ABJB010151321">
    <property type="status" value="NOT_ANNOTATED_CDS"/>
    <property type="molecule type" value="Genomic_DNA"/>
</dbReference>
<reference evidence="9" key="2">
    <citation type="submission" date="2020-05" db="UniProtKB">
        <authorList>
            <consortium name="EnsemblMetazoa"/>
        </authorList>
    </citation>
    <scope>IDENTIFICATION</scope>
    <source>
        <strain evidence="9">wikel</strain>
    </source>
</reference>
<name>B7P7I5_IXOSC</name>
<dbReference type="VEuPathDB" id="VectorBase:ISCI017547"/>
<dbReference type="VEuPathDB" id="VectorBase:ISCP_024974"/>
<dbReference type="GO" id="GO:0016020">
    <property type="term" value="C:membrane"/>
    <property type="evidence" value="ECO:0007669"/>
    <property type="project" value="UniProtKB-SubCell"/>
</dbReference>
<feature type="transmembrane region" description="Helical" evidence="7">
    <location>
        <begin position="117"/>
        <end position="134"/>
    </location>
</feature>
<dbReference type="Pfam" id="PF03208">
    <property type="entry name" value="PRA1"/>
    <property type="match status" value="1"/>
</dbReference>
<dbReference type="Proteomes" id="UP000001555">
    <property type="component" value="Unassembled WGS sequence"/>
</dbReference>
<dbReference type="EMBL" id="DS652265">
    <property type="protein sequence ID" value="EEC02557.1"/>
    <property type="molecule type" value="Genomic_DNA"/>
</dbReference>
<evidence type="ECO:0000256" key="1">
    <source>
        <dbReference type="ARBA" id="ARBA00004141"/>
    </source>
</evidence>
<organism>
    <name type="scientific">Ixodes scapularis</name>
    <name type="common">Black-legged tick</name>
    <name type="synonym">Deer tick</name>
    <dbReference type="NCBI Taxonomy" id="6945"/>
    <lineage>
        <taxon>Eukaryota</taxon>
        <taxon>Metazoa</taxon>
        <taxon>Ecdysozoa</taxon>
        <taxon>Arthropoda</taxon>
        <taxon>Chelicerata</taxon>
        <taxon>Arachnida</taxon>
        <taxon>Acari</taxon>
        <taxon>Parasitiformes</taxon>
        <taxon>Ixodida</taxon>
        <taxon>Ixodoidea</taxon>
        <taxon>Ixodidae</taxon>
        <taxon>Ixodinae</taxon>
        <taxon>Ixodes</taxon>
    </lineage>
</organism>
<keyword evidence="10" id="KW-1185">Reference proteome</keyword>
<keyword evidence="6 7" id="KW-0472">Membrane</keyword>